<dbReference type="GeneID" id="116289892"/>
<dbReference type="GO" id="GO:0005730">
    <property type="term" value="C:nucleolus"/>
    <property type="evidence" value="ECO:0007669"/>
    <property type="project" value="TreeGrafter"/>
</dbReference>
<dbReference type="FunCoup" id="A0A6P8HAQ2">
    <property type="interactions" value="1056"/>
</dbReference>
<feature type="region of interest" description="Disordered" evidence="1">
    <location>
        <begin position="886"/>
        <end position="919"/>
    </location>
</feature>
<gene>
    <name evidence="4" type="primary">LOC116289892</name>
</gene>
<sequence length="1531" mass="173340">MQGVYTKLRDPQVSWENKISIAQNAWSDEKCFIPNKQQVLLDWVCQKLVDHILYKKDKRPVDGEQISREVKDLWGYFKKILQNISTCKPLNGEDSVHIPLTLMPQLVQVFAKVFLDYSSSESCRFTSEQESDMLNIIHCGQMILSSSQLNTSFVAKFENYVMFMSSLLSLFVVFMININSLTNNEICNEMFHMLELSLSVYNSLQRRQTNHRKLFERTCGHIIGPLLTVRYIVKNIKLHVYQSDAKKITQDKITCFVNLLHRTLSDALFRRENLSDYLSTLKALKDKKDEDDTTEPQSKRACLGNYTKLLFDTLRNLLSCSDGMKQEAVMDILPQLYVDFLKARRENQMASSSLEFDFFTELCVLLGIDIDNTVINKHEKHISRILEYVHYLLDAILIFDVYQVGEDHADDSRQLKWFVKFTKLLLTYQSSFNIYPCLEVLLNLNHCIIVPHLNTILQWMYGSDTYEQDDVSSCDTFLSSVVKTYVKLRQFDRLISQMLESLRTTKTMNGPWMGFPDLVRGELIKACQSLPYGLSTSLWKTVNSEICHHYLPALQGLEEQAKTEHKSENKMDDLIFSLEGVVGLFSLFLLNTTLGGVTEQHTVETTKRTLSSLYHGSVDDVLGPLWEALSNMRDNKVFAQSLSVSVLILFHALQEIKIFLGKLGCISDELNIYWEKYIKGYLQKILRTKKQGNERLQYLLVLLCIQRTRVLLIQDSSAHCQTDFQQLLDHIFILSDTISYDNPSSWNKQVWTVNKTNISLAYWYCLCDKASLFLPVCTGKQRLKFTQCLIQSLVSTDVEPSSVQTRIFENVMSIQSTSKTLLHSAAFHLVPSMQDSLVSSLWIHVGEVLSSCNFTAQPHKKLVNIVTALGTLQVNGSVNDDLRDFDKEEESEDTDSEASEDESVSTSEGEEDISQVAQSTEKSLSKAVSPVLSLGKALDNALEVLESSKGVSSQASEKDLKESLKMLTNCLSMLACLPLDWLTDANHSACIIGLMACNTLLHSCLHQGENKECHRAFFLDHELINIMVNGCISKKRFLIHHVINLDSFLTWMLSSYLTSCQIEREERYLEQLESTSIHLICTLVKYLLKTASPASSVYSCINKMTDGIDGLTKELKKATLPSVTGIVHDNKPLLGVFCGVMDVLEKVIACKTSRLNEVRISAKLATNMAPTLLNLLGTIAAKNDKKRHSIKKGSCDAVKCLESVLQGLPVLIDSYSAVIHIYNVTQTSRKLSQTKEEFQQLQWRPILPSILTFAINSLQSPQQDTLQNATEKLKRSCLHLLDVLCLSLDTMKIDLPHDFHCSLLASLLSFLNKLECEKEENTEMRGKALESILSLLLSSPSDILVVLLKGLSNELTSKPLNENSVHRISTCVHVWSMILSGRFPKLKKKELCPVIPQVLMALQSLLQMSASNIDLIVLTLQAMTKLLSLGTHYVQSHHCSLAFHGSLLVPLNDSKERFPHLFQAQYGLLSSIMFHQSEAVYNSVQVFVTCVKNMLWSLGQHCNNNKTAQGIQDESLKPQLDSELVCAQKMA</sequence>
<evidence type="ECO:0000256" key="2">
    <source>
        <dbReference type="SAM" id="Phobius"/>
    </source>
</evidence>
<dbReference type="InterPro" id="IPR052609">
    <property type="entry name" value="Ribosome_Biogenesis_Reg"/>
</dbReference>
<keyword evidence="3" id="KW-1185">Reference proteome</keyword>
<evidence type="ECO:0000256" key="1">
    <source>
        <dbReference type="SAM" id="MobiDB-lite"/>
    </source>
</evidence>
<name>A0A6P8HAQ2_ACTTE</name>
<dbReference type="RefSeq" id="XP_031552691.1">
    <property type="nucleotide sequence ID" value="XM_031696831.1"/>
</dbReference>
<accession>A0A6P8HAQ2</accession>
<proteinExistence type="predicted"/>
<keyword evidence="2" id="KW-0812">Transmembrane</keyword>
<dbReference type="OrthoDB" id="160374at2759"/>
<feature type="non-terminal residue" evidence="4">
    <location>
        <position position="1531"/>
    </location>
</feature>
<protein>
    <submittedName>
        <fullName evidence="4">Unhealthy ribosome biogenesis protein 2 homolog</fullName>
    </submittedName>
</protein>
<evidence type="ECO:0000313" key="4">
    <source>
        <dbReference type="RefSeq" id="XP_031552691.1"/>
    </source>
</evidence>
<reference evidence="4" key="1">
    <citation type="submission" date="2025-08" db="UniProtKB">
        <authorList>
            <consortium name="RefSeq"/>
        </authorList>
    </citation>
    <scope>IDENTIFICATION</scope>
    <source>
        <tissue evidence="4">Tentacle</tissue>
    </source>
</reference>
<dbReference type="GO" id="GO:0042254">
    <property type="term" value="P:ribosome biogenesis"/>
    <property type="evidence" value="ECO:0007669"/>
    <property type="project" value="TreeGrafter"/>
</dbReference>
<keyword evidence="2" id="KW-1133">Transmembrane helix</keyword>
<feature type="compositionally biased region" description="Acidic residues" evidence="1">
    <location>
        <begin position="887"/>
        <end position="913"/>
    </location>
</feature>
<feature type="transmembrane region" description="Helical" evidence="2">
    <location>
        <begin position="160"/>
        <end position="178"/>
    </location>
</feature>
<organism evidence="3 4">
    <name type="scientific">Actinia tenebrosa</name>
    <name type="common">Australian red waratah sea anemone</name>
    <dbReference type="NCBI Taxonomy" id="6105"/>
    <lineage>
        <taxon>Eukaryota</taxon>
        <taxon>Metazoa</taxon>
        <taxon>Cnidaria</taxon>
        <taxon>Anthozoa</taxon>
        <taxon>Hexacorallia</taxon>
        <taxon>Actiniaria</taxon>
        <taxon>Actiniidae</taxon>
        <taxon>Actinia</taxon>
    </lineage>
</organism>
<dbReference type="InParanoid" id="A0A6P8HAQ2"/>
<keyword evidence="2" id="KW-0472">Membrane</keyword>
<dbReference type="PANTHER" id="PTHR15682:SF2">
    <property type="entry name" value="UNHEALTHY RIBOSOME BIOGENESIS PROTEIN 2 HOMOLOG"/>
    <property type="match status" value="1"/>
</dbReference>
<dbReference type="KEGG" id="aten:116289892"/>
<dbReference type="PANTHER" id="PTHR15682">
    <property type="entry name" value="UNHEALTHY RIBOSOME BIOGENESIS PROTEIN 2 HOMOLOG"/>
    <property type="match status" value="1"/>
</dbReference>
<evidence type="ECO:0000313" key="3">
    <source>
        <dbReference type="Proteomes" id="UP000515163"/>
    </source>
</evidence>
<dbReference type="Proteomes" id="UP000515163">
    <property type="component" value="Unplaced"/>
</dbReference>